<name>A0A564Z2F1_HYMDI</name>
<organism evidence="1 3">
    <name type="scientific">Hymenolepis diminuta</name>
    <name type="common">Rat tapeworm</name>
    <dbReference type="NCBI Taxonomy" id="6216"/>
    <lineage>
        <taxon>Eukaryota</taxon>
        <taxon>Metazoa</taxon>
        <taxon>Spiralia</taxon>
        <taxon>Lophotrochozoa</taxon>
        <taxon>Platyhelminthes</taxon>
        <taxon>Cestoda</taxon>
        <taxon>Eucestoda</taxon>
        <taxon>Cyclophyllidea</taxon>
        <taxon>Hymenolepididae</taxon>
        <taxon>Hymenolepis</taxon>
    </lineage>
</organism>
<gene>
    <name evidence="2" type="ORF">WMSIL1_LOCUS12003</name>
    <name evidence="1" type="ORF">WMSIL1_LOCUS12020</name>
</gene>
<dbReference type="AlphaFoldDB" id="A0A564Z2F1"/>
<evidence type="ECO:0000313" key="3">
    <source>
        <dbReference type="Proteomes" id="UP000321570"/>
    </source>
</evidence>
<proteinExistence type="predicted"/>
<evidence type="ECO:0000313" key="1">
    <source>
        <dbReference type="EMBL" id="VUZ53717.1"/>
    </source>
</evidence>
<dbReference type="Proteomes" id="UP000321570">
    <property type="component" value="Unassembled WGS sequence"/>
</dbReference>
<keyword evidence="3" id="KW-1185">Reference proteome</keyword>
<evidence type="ECO:0000313" key="2">
    <source>
        <dbReference type="EMBL" id="VUZ53733.1"/>
    </source>
</evidence>
<dbReference type="EMBL" id="CABIJS010000566">
    <property type="protein sequence ID" value="VUZ53733.1"/>
    <property type="molecule type" value="Genomic_DNA"/>
</dbReference>
<reference evidence="1 3" key="1">
    <citation type="submission" date="2019-07" db="EMBL/GenBank/DDBJ databases">
        <authorList>
            <person name="Jastrzebski P J."/>
            <person name="Paukszto L."/>
            <person name="Jastrzebski P J."/>
        </authorList>
    </citation>
    <scope>NUCLEOTIDE SEQUENCE [LARGE SCALE GENOMIC DNA]</scope>
    <source>
        <strain evidence="1 3">WMS-il1</strain>
    </source>
</reference>
<protein>
    <submittedName>
        <fullName evidence="1">Uncharacterized protein</fullName>
    </submittedName>
</protein>
<dbReference type="EMBL" id="CABIJS010000566">
    <property type="protein sequence ID" value="VUZ53717.1"/>
    <property type="molecule type" value="Genomic_DNA"/>
</dbReference>
<accession>A0A564Z2F1</accession>
<sequence length="50" mass="5615">MSSRGLTQVTHIKLALFSRQNNARWSLMNCYTSCSPPLLLSTPLPLSLCY</sequence>